<evidence type="ECO:0000313" key="4">
    <source>
        <dbReference type="Proteomes" id="UP000203902"/>
    </source>
</evidence>
<accession>A0A1D8KTX7</accession>
<keyword evidence="4" id="KW-1185">Reference proteome</keyword>
<evidence type="ECO:0000313" key="6">
    <source>
        <dbReference type="Proteomes" id="UP000510897"/>
    </source>
</evidence>
<proteinExistence type="predicted"/>
<dbReference type="Proteomes" id="UP000203902">
    <property type="component" value="Segment"/>
</dbReference>
<dbReference type="GeneID" id="30308154"/>
<dbReference type="Proteomes" id="UP000510897">
    <property type="component" value="Segment"/>
</dbReference>
<protein>
    <submittedName>
        <fullName evidence="1">Uncharacterized protein</fullName>
    </submittedName>
</protein>
<sequence>MNLGHLQTKMLTFVNERPGFHHIRKDRDTLRVANSLAKRNLIILEEYLGDYTIRAIDSERVDVNDYNYAGSRHHY</sequence>
<dbReference type="Proteomes" id="UP000226384">
    <property type="component" value="Segment"/>
</dbReference>
<reference evidence="4 5" key="1">
    <citation type="journal article" date="2016" name="Virology">
        <title>The genomic content and context of auxiliary metabolic genes in marine cyanomyoviruses.</title>
        <authorList>
            <person name="Crummett L.T."/>
            <person name="Puxty R.J."/>
            <person name="Weihe C."/>
            <person name="Marston M.F."/>
            <person name="Martiny J.B."/>
        </authorList>
    </citation>
    <scope>NUCLEOTIDE SEQUENCE [LARGE SCALE GENOMIC DNA]</scope>
    <source>
        <strain evidence="1">0910CC49</strain>
        <strain evidence="2">0910SB42</strain>
    </source>
</reference>
<evidence type="ECO:0000313" key="3">
    <source>
        <dbReference type="EMBL" id="QLF86152.1"/>
    </source>
</evidence>
<evidence type="ECO:0000313" key="1">
    <source>
        <dbReference type="EMBL" id="AOV62024.1"/>
    </source>
</evidence>
<reference evidence="3 6" key="3">
    <citation type="submission" date="2020-07" db="EMBL/GenBank/DDBJ databases">
        <title>Signatures of coevolution in a cyanophage population.</title>
        <authorList>
            <person name="Abebe J."/>
        </authorList>
    </citation>
    <scope>NUCLEOTIDE SEQUENCE [LARGE SCALE GENOMIC DNA]</scope>
    <source>
        <strain evidence="3">0809CC03</strain>
    </source>
</reference>
<name>A0A1D8KTX7_9CAUD</name>
<reference evidence="3 6" key="2">
    <citation type="submission" date="2020-06" db="EMBL/GenBank/DDBJ databases">
        <authorList>
            <person name="Puxty R.J."/>
            <person name="Weihe C."/>
            <person name="Marston M.F."/>
            <person name="Martiny J.B.H."/>
        </authorList>
    </citation>
    <scope>NUCLEOTIDE SEQUENCE [LARGE SCALE GENOMIC DNA]</scope>
    <source>
        <strain evidence="3">0809CC03</strain>
    </source>
</reference>
<gene>
    <name evidence="1" type="ORF">C490910_100</name>
    <name evidence="3" type="ORF">CC030809_00096</name>
    <name evidence="2" type="ORF">S420910_099</name>
</gene>
<dbReference type="EMBL" id="KU686212">
    <property type="protein sequence ID" value="AOV62024.1"/>
    <property type="molecule type" value="Genomic_DNA"/>
</dbReference>
<evidence type="ECO:0000313" key="5">
    <source>
        <dbReference type="Proteomes" id="UP000226384"/>
    </source>
</evidence>
<organism evidence="1 4">
    <name type="scientific">Synechococcus phage S-CAM7</name>
    <dbReference type="NCBI Taxonomy" id="1883368"/>
    <lineage>
        <taxon>Viruses</taxon>
        <taxon>Duplodnaviria</taxon>
        <taxon>Heunggongvirae</taxon>
        <taxon>Uroviricota</taxon>
        <taxon>Caudoviricetes</taxon>
        <taxon>Pantevenvirales</taxon>
        <taxon>Kyanoviridae</taxon>
        <taxon>Mazuvirus</taxon>
        <taxon>Mazuvirus scam7</taxon>
    </lineage>
</organism>
<dbReference type="EMBL" id="KU686213">
    <property type="protein sequence ID" value="AOV62288.1"/>
    <property type="molecule type" value="Genomic_DNA"/>
</dbReference>
<dbReference type="RefSeq" id="YP_009323033.1">
    <property type="nucleotide sequence ID" value="NC_031927.1"/>
</dbReference>
<dbReference type="KEGG" id="vg:30308154"/>
<evidence type="ECO:0000313" key="2">
    <source>
        <dbReference type="EMBL" id="AOV62288.1"/>
    </source>
</evidence>
<dbReference type="EMBL" id="MT586120">
    <property type="protein sequence ID" value="QLF86152.1"/>
    <property type="molecule type" value="Genomic_DNA"/>
</dbReference>